<dbReference type="Proteomes" id="UP001219355">
    <property type="component" value="Chromosome 2"/>
</dbReference>
<feature type="compositionally biased region" description="Polar residues" evidence="1">
    <location>
        <begin position="62"/>
        <end position="83"/>
    </location>
</feature>
<gene>
    <name evidence="2" type="ORF">PRK78_003261</name>
</gene>
<name>A0AAF0IKF0_9EURO</name>
<feature type="compositionally biased region" description="Polar residues" evidence="1">
    <location>
        <begin position="232"/>
        <end position="254"/>
    </location>
</feature>
<feature type="compositionally biased region" description="Basic residues" evidence="1">
    <location>
        <begin position="215"/>
        <end position="230"/>
    </location>
</feature>
<accession>A0AAF0IKF0</accession>
<organism evidence="2 3">
    <name type="scientific">Emydomyces testavorans</name>
    <dbReference type="NCBI Taxonomy" id="2070801"/>
    <lineage>
        <taxon>Eukaryota</taxon>
        <taxon>Fungi</taxon>
        <taxon>Dikarya</taxon>
        <taxon>Ascomycota</taxon>
        <taxon>Pezizomycotina</taxon>
        <taxon>Eurotiomycetes</taxon>
        <taxon>Eurotiomycetidae</taxon>
        <taxon>Onygenales</taxon>
        <taxon>Nannizziopsiaceae</taxon>
        <taxon>Emydomyces</taxon>
    </lineage>
</organism>
<dbReference type="EMBL" id="CP120628">
    <property type="protein sequence ID" value="WEW57794.1"/>
    <property type="molecule type" value="Genomic_DNA"/>
</dbReference>
<evidence type="ECO:0000313" key="2">
    <source>
        <dbReference type="EMBL" id="WEW57794.1"/>
    </source>
</evidence>
<protein>
    <submittedName>
        <fullName evidence="2">Uncharacterized protein</fullName>
    </submittedName>
</protein>
<reference evidence="2" key="1">
    <citation type="submission" date="2023-03" db="EMBL/GenBank/DDBJ databases">
        <title>Emydomyces testavorans Genome Sequence.</title>
        <authorList>
            <person name="Hoyer L."/>
        </authorList>
    </citation>
    <scope>NUCLEOTIDE SEQUENCE</scope>
    <source>
        <strain evidence="2">16-2883</strain>
    </source>
</reference>
<feature type="region of interest" description="Disordered" evidence="1">
    <location>
        <begin position="373"/>
        <end position="400"/>
    </location>
</feature>
<dbReference type="AlphaFoldDB" id="A0AAF0IKF0"/>
<feature type="compositionally biased region" description="Basic and acidic residues" evidence="1">
    <location>
        <begin position="375"/>
        <end position="387"/>
    </location>
</feature>
<feature type="compositionally biased region" description="Low complexity" evidence="1">
    <location>
        <begin position="35"/>
        <end position="44"/>
    </location>
</feature>
<feature type="compositionally biased region" description="Basic and acidic residues" evidence="1">
    <location>
        <begin position="157"/>
        <end position="169"/>
    </location>
</feature>
<sequence>MARIKKNPSASQADQLQIPPPKKPSMKSSLENEGSSKFPQQQKAASKKKPRAKVVHAGAQKAFQTPQTEGQVVLQTAVISTQTKENKPDIRSKKYVQPALAKQRETHAKNGKATSGHKPASHAHKTITSPNLQSPKQAHAKPQKNKTSPDLTEEELDKIFRSDRKDKEATAANSCHIQFEIFDQVGKASVSKGLEASCWAVPSTESSGSASDEKRHRKGRSSHRNKKKGLPNKTSPTNNSPHRSNNKANNTQPMASRKEIAPIIDTVESKAAEEQAVHVGKILFDAFDELGKSSTRPGLEASRWAIPAETTPLRKENERVNKVTSLKESQQTPRNIVPRGAMNVDNTSAFMAALRARSTQVLKGRDILIAQETQDNGKDASTSDRDVLSVTKSPENLPEIQHPETQEIEVMRKTAISVDRVLPDASTSESSIPVSKDPVKDVKEDREHLEFFSSWGNPSPRSRPHAEIRRIILSPIPDFLATPNKVLSLVHGGRIESVRYFPQSKSAHVLFCDPEACKQYYNLYPNGIEVNVNGRKAIVFVDQSKEIDIVSSRLQESLNLGATRVVRAVGVDMALNMQNLVDLAEDRNFKLEKIIDVFDGSTRTRTVVFRLCSIEHAVRLRSYLVRQDEWEQANVQFAPDP</sequence>
<feature type="compositionally biased region" description="Basic residues" evidence="1">
    <location>
        <begin position="45"/>
        <end position="54"/>
    </location>
</feature>
<feature type="region of interest" description="Disordered" evidence="1">
    <location>
        <begin position="1"/>
        <end position="173"/>
    </location>
</feature>
<evidence type="ECO:0000313" key="3">
    <source>
        <dbReference type="Proteomes" id="UP001219355"/>
    </source>
</evidence>
<evidence type="ECO:0000256" key="1">
    <source>
        <dbReference type="SAM" id="MobiDB-lite"/>
    </source>
</evidence>
<feature type="region of interest" description="Disordered" evidence="1">
    <location>
        <begin position="201"/>
        <end position="257"/>
    </location>
</feature>
<proteinExistence type="predicted"/>
<feature type="compositionally biased region" description="Polar residues" evidence="1">
    <location>
        <begin position="126"/>
        <end position="136"/>
    </location>
</feature>
<keyword evidence="3" id="KW-1185">Reference proteome</keyword>